<sequence>MGRPGISNVGPLHRNFCLLRWKVPSSTVVFFWRGTVPIDIVKNFPTLTDMPQGGSSVESSNSWSPLFFEVVKMRSSTKLAVPIFTSIFAGNNFRSLSTIMLKMYGNMGSPCLAPSFECMICDCHLSDTMVVNASEYTDFTYSSMGCGQLLVLNVCSIARWKTVAFIISTDATNSGL</sequence>
<proteinExistence type="predicted"/>
<dbReference type="EMBL" id="JAWNGG020000095">
    <property type="protein sequence ID" value="KAK9302446.1"/>
    <property type="molecule type" value="Genomic_DNA"/>
</dbReference>
<keyword evidence="2" id="KW-1185">Reference proteome</keyword>
<evidence type="ECO:0000313" key="1">
    <source>
        <dbReference type="EMBL" id="KAK9302446.1"/>
    </source>
</evidence>
<reference evidence="1 2" key="1">
    <citation type="submission" date="2024-05" db="EMBL/GenBank/DDBJ databases">
        <title>The nuclear and mitochondrial genome assemblies of Tetragonisca angustula (Apidae: Meliponini), a tiny yet remarkable pollinator in the Neotropics.</title>
        <authorList>
            <person name="Ferrari R."/>
            <person name="Ricardo P.C."/>
            <person name="Dias F.C."/>
            <person name="Araujo N.S."/>
            <person name="Soares D.O."/>
            <person name="Zhou Q.-S."/>
            <person name="Zhu C.-D."/>
            <person name="Coutinho L."/>
            <person name="Airas M.C."/>
            <person name="Batista T.M."/>
        </authorList>
    </citation>
    <scope>NUCLEOTIDE SEQUENCE [LARGE SCALE GENOMIC DNA]</scope>
    <source>
        <strain evidence="1">ASF017062</strain>
        <tissue evidence="1">Abdomen</tissue>
    </source>
</reference>
<evidence type="ECO:0000313" key="2">
    <source>
        <dbReference type="Proteomes" id="UP001432146"/>
    </source>
</evidence>
<accession>A0AAW0ZY82</accession>
<gene>
    <name evidence="1" type="ORF">QLX08_005520</name>
</gene>
<comment type="caution">
    <text evidence="1">The sequence shown here is derived from an EMBL/GenBank/DDBJ whole genome shotgun (WGS) entry which is preliminary data.</text>
</comment>
<protein>
    <submittedName>
        <fullName evidence="1">Uncharacterized protein</fullName>
    </submittedName>
</protein>
<dbReference type="Proteomes" id="UP001432146">
    <property type="component" value="Unassembled WGS sequence"/>
</dbReference>
<organism evidence="1 2">
    <name type="scientific">Tetragonisca angustula</name>
    <dbReference type="NCBI Taxonomy" id="166442"/>
    <lineage>
        <taxon>Eukaryota</taxon>
        <taxon>Metazoa</taxon>
        <taxon>Ecdysozoa</taxon>
        <taxon>Arthropoda</taxon>
        <taxon>Hexapoda</taxon>
        <taxon>Insecta</taxon>
        <taxon>Pterygota</taxon>
        <taxon>Neoptera</taxon>
        <taxon>Endopterygota</taxon>
        <taxon>Hymenoptera</taxon>
        <taxon>Apocrita</taxon>
        <taxon>Aculeata</taxon>
        <taxon>Apoidea</taxon>
        <taxon>Anthophila</taxon>
        <taxon>Apidae</taxon>
        <taxon>Tetragonisca</taxon>
    </lineage>
</organism>
<dbReference type="AlphaFoldDB" id="A0AAW0ZY82"/>
<name>A0AAW0ZY82_9HYME</name>